<comment type="caution">
    <text evidence="2">The sequence shown here is derived from an EMBL/GenBank/DDBJ whole genome shotgun (WGS) entry which is preliminary data.</text>
</comment>
<dbReference type="SUPFAM" id="SSF56672">
    <property type="entry name" value="DNA/RNA polymerases"/>
    <property type="match status" value="1"/>
</dbReference>
<dbReference type="InterPro" id="IPR000477">
    <property type="entry name" value="RT_dom"/>
</dbReference>
<keyword evidence="3" id="KW-1185">Reference proteome</keyword>
<dbReference type="InterPro" id="IPR043502">
    <property type="entry name" value="DNA/RNA_pol_sf"/>
</dbReference>
<gene>
    <name evidence="2" type="ORF">SI65_09417</name>
</gene>
<dbReference type="Pfam" id="PF00078">
    <property type="entry name" value="RVT_1"/>
    <property type="match status" value="1"/>
</dbReference>
<dbReference type="Proteomes" id="UP000094569">
    <property type="component" value="Unassembled WGS sequence"/>
</dbReference>
<dbReference type="EMBL" id="JXNT01000018">
    <property type="protein sequence ID" value="ODM15178.1"/>
    <property type="molecule type" value="Genomic_DNA"/>
</dbReference>
<name>A0A1E3B2Q3_ASPCR</name>
<reference evidence="2 3" key="1">
    <citation type="journal article" date="2016" name="BMC Genomics">
        <title>Comparative genomic and transcriptomic analyses of the Fuzhuan brick tea-fermentation fungus Aspergillus cristatus.</title>
        <authorList>
            <person name="Ge Y."/>
            <person name="Wang Y."/>
            <person name="Liu Y."/>
            <person name="Tan Y."/>
            <person name="Ren X."/>
            <person name="Zhang X."/>
            <person name="Hyde K.D."/>
            <person name="Liu Y."/>
            <person name="Liu Z."/>
        </authorList>
    </citation>
    <scope>NUCLEOTIDE SEQUENCE [LARGE SCALE GENOMIC DNA]</scope>
    <source>
        <strain evidence="2 3">GZAAS20.1005</strain>
    </source>
</reference>
<organism evidence="2 3">
    <name type="scientific">Aspergillus cristatus</name>
    <name type="common">Chinese Fuzhuan brick tea-fermentation fungus</name>
    <name type="synonym">Eurotium cristatum</name>
    <dbReference type="NCBI Taxonomy" id="573508"/>
    <lineage>
        <taxon>Eukaryota</taxon>
        <taxon>Fungi</taxon>
        <taxon>Dikarya</taxon>
        <taxon>Ascomycota</taxon>
        <taxon>Pezizomycotina</taxon>
        <taxon>Eurotiomycetes</taxon>
        <taxon>Eurotiomycetidae</taxon>
        <taxon>Eurotiales</taxon>
        <taxon>Aspergillaceae</taxon>
        <taxon>Aspergillus</taxon>
        <taxon>Aspergillus subgen. Aspergillus</taxon>
    </lineage>
</organism>
<evidence type="ECO:0000259" key="1">
    <source>
        <dbReference type="PROSITE" id="PS50878"/>
    </source>
</evidence>
<dbReference type="OrthoDB" id="4510570at2759"/>
<dbReference type="PANTHER" id="PTHR33481">
    <property type="entry name" value="REVERSE TRANSCRIPTASE"/>
    <property type="match status" value="1"/>
</dbReference>
<evidence type="ECO:0000313" key="3">
    <source>
        <dbReference type="Proteomes" id="UP000094569"/>
    </source>
</evidence>
<dbReference type="VEuPathDB" id="FungiDB:SI65_09417"/>
<dbReference type="AlphaFoldDB" id="A0A1E3B2Q3"/>
<evidence type="ECO:0000313" key="2">
    <source>
        <dbReference type="EMBL" id="ODM15178.1"/>
    </source>
</evidence>
<dbReference type="PANTHER" id="PTHR33481:SF1">
    <property type="entry name" value="ENDONUCLEASE_EXONUCLEASE_PHOSPHATASE DOMAIN-CONTAINING PROTEIN-RELATED"/>
    <property type="match status" value="1"/>
</dbReference>
<feature type="domain" description="Reverse transcriptase" evidence="1">
    <location>
        <begin position="1"/>
        <end position="176"/>
    </location>
</feature>
<sequence length="180" mass="20734">MLSLDISGAFDRVTRERLIHVLRSRKVPRSICGWVNSFMLERRTTLAFDDEETDDFLLPGGVPQGSPISLILFLFYNAELIEECGKHDSRLDRIGFADNMNMVAFGRSTEDNCRHLERAHGRCMDWARRYGANFAPEKYELMHFSRRRCYNMEAEIAVSGQTETPAQVMRILGVWLDPAL</sequence>
<proteinExistence type="predicted"/>
<dbReference type="STRING" id="573508.A0A1E3B2Q3"/>
<protein>
    <recommendedName>
        <fullName evidence="1">Reverse transcriptase domain-containing protein</fullName>
    </recommendedName>
</protein>
<accession>A0A1E3B2Q3</accession>
<dbReference type="PROSITE" id="PS50878">
    <property type="entry name" value="RT_POL"/>
    <property type="match status" value="1"/>
</dbReference>